<organism evidence="1 2">
    <name type="scientific">Sphingobacterium corticibacterium</name>
    <dbReference type="NCBI Taxonomy" id="2484746"/>
    <lineage>
        <taxon>Bacteria</taxon>
        <taxon>Pseudomonadati</taxon>
        <taxon>Bacteroidota</taxon>
        <taxon>Sphingobacteriia</taxon>
        <taxon>Sphingobacteriales</taxon>
        <taxon>Sphingobacteriaceae</taxon>
        <taxon>Sphingobacterium</taxon>
    </lineage>
</organism>
<dbReference type="Proteomes" id="UP000292855">
    <property type="component" value="Unassembled WGS sequence"/>
</dbReference>
<gene>
    <name evidence="1" type="ORF">EWE74_19635</name>
</gene>
<reference evidence="1 2" key="1">
    <citation type="submission" date="2019-02" db="EMBL/GenBank/DDBJ databases">
        <authorList>
            <person name="Li Y."/>
        </authorList>
    </citation>
    <scope>NUCLEOTIDE SEQUENCE [LARGE SCALE GENOMIC DNA]</scope>
    <source>
        <strain evidence="1 2">30C10-4-7</strain>
    </source>
</reference>
<dbReference type="RefSeq" id="WP_165384777.1">
    <property type="nucleotide sequence ID" value="NZ_SGIT01000006.1"/>
</dbReference>
<protein>
    <submittedName>
        <fullName evidence="1">Uncharacterized protein</fullName>
    </submittedName>
</protein>
<sequence>MSNIDRKFITQNILNLIDFSGVADIDFANLIEKSARTIVRIRKGEALFTIEDINIATEFFNKPLTELNTKNIQFEDNFRNNLKATHKSHTSFYTVLDKRPAITYAITYYLLKNEEFCTSGLTVDKINQFFNSFGWDYSSSYVSSAMNRNKKLIDIVGTKIIDGNEVNIYKAKPQK</sequence>
<name>A0A4Q6XFX9_9SPHI</name>
<comment type="caution">
    <text evidence="1">The sequence shown here is derived from an EMBL/GenBank/DDBJ whole genome shotgun (WGS) entry which is preliminary data.</text>
</comment>
<evidence type="ECO:0000313" key="2">
    <source>
        <dbReference type="Proteomes" id="UP000292855"/>
    </source>
</evidence>
<evidence type="ECO:0000313" key="1">
    <source>
        <dbReference type="EMBL" id="RZF57885.1"/>
    </source>
</evidence>
<keyword evidence="2" id="KW-1185">Reference proteome</keyword>
<proteinExistence type="predicted"/>
<accession>A0A4Q6XFX9</accession>
<dbReference type="AlphaFoldDB" id="A0A4Q6XFX9"/>
<dbReference type="EMBL" id="SGIT01000006">
    <property type="protein sequence ID" value="RZF57885.1"/>
    <property type="molecule type" value="Genomic_DNA"/>
</dbReference>